<evidence type="ECO:0000313" key="3">
    <source>
        <dbReference type="Proteomes" id="UP000176714"/>
    </source>
</evidence>
<sequence>MMPSPLALWIRSTAIATIVTVLLLAALIVGAEEIPALKDWLKVTFYHHWLGKGVLALGTFAFFSIIFRLKRDTPRLSAFIIAEAVAVILSVCMIAGFFLLHTLKIV</sequence>
<dbReference type="EMBL" id="MFMD01000036">
    <property type="protein sequence ID" value="OGG76264.1"/>
    <property type="molecule type" value="Genomic_DNA"/>
</dbReference>
<keyword evidence="1" id="KW-1133">Transmembrane helix</keyword>
<feature type="transmembrane region" description="Helical" evidence="1">
    <location>
        <begin position="79"/>
        <end position="100"/>
    </location>
</feature>
<feature type="transmembrane region" description="Helical" evidence="1">
    <location>
        <begin position="46"/>
        <end position="67"/>
    </location>
</feature>
<keyword evidence="1" id="KW-0812">Transmembrane</keyword>
<dbReference type="AlphaFoldDB" id="A0A1F6ERK9"/>
<name>A0A1F6ERK9_9BACT</name>
<organism evidence="2 3">
    <name type="scientific">Candidatus Kaiserbacteria bacterium RIFCSPLOWO2_01_FULL_55_19</name>
    <dbReference type="NCBI Taxonomy" id="1798516"/>
    <lineage>
        <taxon>Bacteria</taxon>
        <taxon>Candidatus Kaiseribacteriota</taxon>
    </lineage>
</organism>
<protein>
    <submittedName>
        <fullName evidence="2">Uncharacterized protein</fullName>
    </submittedName>
</protein>
<reference evidence="2 3" key="1">
    <citation type="journal article" date="2016" name="Nat. Commun.">
        <title>Thousands of microbial genomes shed light on interconnected biogeochemical processes in an aquifer system.</title>
        <authorList>
            <person name="Anantharaman K."/>
            <person name="Brown C.T."/>
            <person name="Hug L.A."/>
            <person name="Sharon I."/>
            <person name="Castelle C.J."/>
            <person name="Probst A.J."/>
            <person name="Thomas B.C."/>
            <person name="Singh A."/>
            <person name="Wilkins M.J."/>
            <person name="Karaoz U."/>
            <person name="Brodie E.L."/>
            <person name="Williams K.H."/>
            <person name="Hubbard S.S."/>
            <person name="Banfield J.F."/>
        </authorList>
    </citation>
    <scope>NUCLEOTIDE SEQUENCE [LARGE SCALE GENOMIC DNA]</scope>
</reference>
<keyword evidence="1" id="KW-0472">Membrane</keyword>
<gene>
    <name evidence="2" type="ORF">A2950_01460</name>
</gene>
<dbReference type="Proteomes" id="UP000176714">
    <property type="component" value="Unassembled WGS sequence"/>
</dbReference>
<comment type="caution">
    <text evidence="2">The sequence shown here is derived from an EMBL/GenBank/DDBJ whole genome shotgun (WGS) entry which is preliminary data.</text>
</comment>
<dbReference type="STRING" id="1798516.A2950_01460"/>
<evidence type="ECO:0000313" key="2">
    <source>
        <dbReference type="EMBL" id="OGG76264.1"/>
    </source>
</evidence>
<evidence type="ECO:0000256" key="1">
    <source>
        <dbReference type="SAM" id="Phobius"/>
    </source>
</evidence>
<proteinExistence type="predicted"/>
<accession>A0A1F6ERK9</accession>